<accession>A0A016WM88</accession>
<dbReference type="SUPFAM" id="SSF52954">
    <property type="entry name" value="Class II aaRS ABD-related"/>
    <property type="match status" value="1"/>
</dbReference>
<dbReference type="Pfam" id="PF03129">
    <property type="entry name" value="HGTP_anticodon"/>
    <property type="match status" value="1"/>
</dbReference>
<evidence type="ECO:0000313" key="4">
    <source>
        <dbReference type="Proteomes" id="UP000024635"/>
    </source>
</evidence>
<dbReference type="GO" id="GO:0005739">
    <property type="term" value="C:mitochondrion"/>
    <property type="evidence" value="ECO:0007669"/>
    <property type="project" value="TreeGrafter"/>
</dbReference>
<dbReference type="STRING" id="53326.A0A016WM88"/>
<dbReference type="GO" id="GO:0006435">
    <property type="term" value="P:threonyl-tRNA aminoacylation"/>
    <property type="evidence" value="ECO:0007669"/>
    <property type="project" value="InterPro"/>
</dbReference>
<dbReference type="InterPro" id="IPR036621">
    <property type="entry name" value="Anticodon-bd_dom_sf"/>
</dbReference>
<sequence>MLDSVKESHDFSKEGNKMRPILIHRSVIGPAETFLAITESECGGYWPFWMSPNQVVVIPVSVASIPYAQVIQHQLAEADYEVRADLTCVGSLNRRIKNAIVTKCNFILVVGMNEALNGTVNVRTRNDIVWFFKVFASDIPCNLINTWKA</sequence>
<name>A0A016WM88_9BILA</name>
<feature type="domain" description="Anticodon-binding" evidence="2">
    <location>
        <begin position="54"/>
        <end position="126"/>
    </location>
</feature>
<dbReference type="GO" id="GO:0005524">
    <property type="term" value="F:ATP binding"/>
    <property type="evidence" value="ECO:0007669"/>
    <property type="project" value="InterPro"/>
</dbReference>
<dbReference type="OrthoDB" id="5423599at2759"/>
<dbReference type="AlphaFoldDB" id="A0A016WM88"/>
<gene>
    <name evidence="3" type="primary">Acey_s0589.g373</name>
    <name evidence="3" type="ORF">Y032_0589g373</name>
</gene>
<dbReference type="EMBL" id="JARK01000189">
    <property type="protein sequence ID" value="EYC40929.1"/>
    <property type="molecule type" value="Genomic_DNA"/>
</dbReference>
<dbReference type="GO" id="GO:0004829">
    <property type="term" value="F:threonine-tRNA ligase activity"/>
    <property type="evidence" value="ECO:0007669"/>
    <property type="project" value="InterPro"/>
</dbReference>
<dbReference type="InterPro" id="IPR002320">
    <property type="entry name" value="Thr-tRNA-ligase_IIa"/>
</dbReference>
<organism evidence="3 4">
    <name type="scientific">Ancylostoma ceylanicum</name>
    <dbReference type="NCBI Taxonomy" id="53326"/>
    <lineage>
        <taxon>Eukaryota</taxon>
        <taxon>Metazoa</taxon>
        <taxon>Ecdysozoa</taxon>
        <taxon>Nematoda</taxon>
        <taxon>Chromadorea</taxon>
        <taxon>Rhabditida</taxon>
        <taxon>Rhabditina</taxon>
        <taxon>Rhabditomorpha</taxon>
        <taxon>Strongyloidea</taxon>
        <taxon>Ancylostomatidae</taxon>
        <taxon>Ancylostomatinae</taxon>
        <taxon>Ancylostoma</taxon>
    </lineage>
</organism>
<reference evidence="4" key="1">
    <citation type="journal article" date="2015" name="Nat. Genet.">
        <title>The genome and transcriptome of the zoonotic hookworm Ancylostoma ceylanicum identify infection-specific gene families.</title>
        <authorList>
            <person name="Schwarz E.M."/>
            <person name="Hu Y."/>
            <person name="Antoshechkin I."/>
            <person name="Miller M.M."/>
            <person name="Sternberg P.W."/>
            <person name="Aroian R.V."/>
        </authorList>
    </citation>
    <scope>NUCLEOTIDE SEQUENCE</scope>
    <source>
        <strain evidence="4">HY135</strain>
    </source>
</reference>
<dbReference type="PANTHER" id="PTHR11451">
    <property type="entry name" value="THREONINE-TRNA LIGASE"/>
    <property type="match status" value="1"/>
</dbReference>
<dbReference type="PRINTS" id="PR01047">
    <property type="entry name" value="TRNASYNTHTHR"/>
</dbReference>
<evidence type="ECO:0000259" key="2">
    <source>
        <dbReference type="Pfam" id="PF03129"/>
    </source>
</evidence>
<dbReference type="InterPro" id="IPR004154">
    <property type="entry name" value="Anticodon-bd"/>
</dbReference>
<keyword evidence="1" id="KW-0648">Protein biosynthesis</keyword>
<dbReference type="Gene3D" id="3.40.50.800">
    <property type="entry name" value="Anticodon-binding domain"/>
    <property type="match status" value="1"/>
</dbReference>
<dbReference type="Proteomes" id="UP000024635">
    <property type="component" value="Unassembled WGS sequence"/>
</dbReference>
<proteinExistence type="predicted"/>
<dbReference type="PANTHER" id="PTHR11451:SF46">
    <property type="entry name" value="THREONINE--TRNA LIGASE"/>
    <property type="match status" value="1"/>
</dbReference>
<evidence type="ECO:0000256" key="1">
    <source>
        <dbReference type="ARBA" id="ARBA00022917"/>
    </source>
</evidence>
<evidence type="ECO:0000313" key="3">
    <source>
        <dbReference type="EMBL" id="EYC40929.1"/>
    </source>
</evidence>
<protein>
    <recommendedName>
        <fullName evidence="2">Anticodon-binding domain-containing protein</fullName>
    </recommendedName>
</protein>
<comment type="caution">
    <text evidence="3">The sequence shown here is derived from an EMBL/GenBank/DDBJ whole genome shotgun (WGS) entry which is preliminary data.</text>
</comment>
<keyword evidence="4" id="KW-1185">Reference proteome</keyword>